<dbReference type="SUPFAM" id="SSF144083">
    <property type="entry name" value="Magnesium transport protein CorA, transmembrane region"/>
    <property type="match status" value="1"/>
</dbReference>
<evidence type="ECO:0000313" key="8">
    <source>
        <dbReference type="Proteomes" id="UP000076632"/>
    </source>
</evidence>
<dbReference type="GO" id="GO:0015095">
    <property type="term" value="F:magnesium ion transmembrane transporter activity"/>
    <property type="evidence" value="ECO:0007669"/>
    <property type="project" value="TreeGrafter"/>
</dbReference>
<dbReference type="Pfam" id="PF01544">
    <property type="entry name" value="CorA"/>
    <property type="match status" value="1"/>
</dbReference>
<feature type="transmembrane region" description="Helical" evidence="6">
    <location>
        <begin position="577"/>
        <end position="598"/>
    </location>
</feature>
<gene>
    <name evidence="7" type="ORF">L228DRAFT_250628</name>
</gene>
<keyword evidence="3 6" id="KW-1133">Transmembrane helix</keyword>
<name>A0A164ZVI4_XYLHT</name>
<keyword evidence="8" id="KW-1185">Reference proteome</keyword>
<evidence type="ECO:0000313" key="7">
    <source>
        <dbReference type="EMBL" id="KZF19587.1"/>
    </source>
</evidence>
<dbReference type="InterPro" id="IPR045863">
    <property type="entry name" value="CorA_TM1_TM2"/>
</dbReference>
<dbReference type="GO" id="GO:0005886">
    <property type="term" value="C:plasma membrane"/>
    <property type="evidence" value="ECO:0007669"/>
    <property type="project" value="UniProtKB-SubCell"/>
</dbReference>
<evidence type="ECO:0008006" key="9">
    <source>
        <dbReference type="Google" id="ProtNLM"/>
    </source>
</evidence>
<dbReference type="InterPro" id="IPR002523">
    <property type="entry name" value="MgTranspt_CorA/ZnTranspt_ZntB"/>
</dbReference>
<dbReference type="PANTHER" id="PTHR46494:SF1">
    <property type="entry name" value="CORA FAMILY METAL ION TRANSPORTER (EUROFUNG)"/>
    <property type="match status" value="1"/>
</dbReference>
<dbReference type="InParanoid" id="A0A164ZVI4"/>
<proteinExistence type="predicted"/>
<evidence type="ECO:0000256" key="5">
    <source>
        <dbReference type="SAM" id="MobiDB-lite"/>
    </source>
</evidence>
<evidence type="ECO:0000256" key="1">
    <source>
        <dbReference type="ARBA" id="ARBA00004651"/>
    </source>
</evidence>
<dbReference type="EMBL" id="KV407465">
    <property type="protein sequence ID" value="KZF19587.1"/>
    <property type="molecule type" value="Genomic_DNA"/>
</dbReference>
<evidence type="ECO:0000256" key="2">
    <source>
        <dbReference type="ARBA" id="ARBA00022692"/>
    </source>
</evidence>
<reference evidence="7 8" key="1">
    <citation type="journal article" date="2016" name="Fungal Biol.">
        <title>The genome of Xylona heveae provides a window into fungal endophytism.</title>
        <authorList>
            <person name="Gazis R."/>
            <person name="Kuo A."/>
            <person name="Riley R."/>
            <person name="LaButti K."/>
            <person name="Lipzen A."/>
            <person name="Lin J."/>
            <person name="Amirebrahimi M."/>
            <person name="Hesse C.N."/>
            <person name="Spatafora J.W."/>
            <person name="Henrissat B."/>
            <person name="Hainaut M."/>
            <person name="Grigoriev I.V."/>
            <person name="Hibbett D.S."/>
        </authorList>
    </citation>
    <scope>NUCLEOTIDE SEQUENCE [LARGE SCALE GENOMIC DNA]</scope>
    <source>
        <strain evidence="7 8">TC161</strain>
    </source>
</reference>
<dbReference type="Gene3D" id="1.20.58.340">
    <property type="entry name" value="Magnesium transport protein CorA, transmembrane region"/>
    <property type="match status" value="1"/>
</dbReference>
<feature type="transmembrane region" description="Helical" evidence="6">
    <location>
        <begin position="613"/>
        <end position="637"/>
    </location>
</feature>
<evidence type="ECO:0000256" key="4">
    <source>
        <dbReference type="ARBA" id="ARBA00023136"/>
    </source>
</evidence>
<dbReference type="Proteomes" id="UP000076632">
    <property type="component" value="Unassembled WGS sequence"/>
</dbReference>
<dbReference type="STRING" id="1328760.A0A164ZVI4"/>
<keyword evidence="4 6" id="KW-0472">Membrane</keyword>
<feature type="compositionally biased region" description="Polar residues" evidence="5">
    <location>
        <begin position="469"/>
        <end position="479"/>
    </location>
</feature>
<dbReference type="PANTHER" id="PTHR46494">
    <property type="entry name" value="CORA FAMILY METAL ION TRANSPORTER (EUROFUNG)"/>
    <property type="match status" value="1"/>
</dbReference>
<dbReference type="RefSeq" id="XP_018185142.1">
    <property type="nucleotide sequence ID" value="XM_018333380.1"/>
</dbReference>
<comment type="subcellular location">
    <subcellularLocation>
        <location evidence="1">Cell membrane</location>
        <topology evidence="1">Multi-pass membrane protein</topology>
    </subcellularLocation>
</comment>
<dbReference type="GO" id="GO:0050897">
    <property type="term" value="F:cobalt ion binding"/>
    <property type="evidence" value="ECO:0007669"/>
    <property type="project" value="TreeGrafter"/>
</dbReference>
<organism evidence="7 8">
    <name type="scientific">Xylona heveae (strain CBS 132557 / TC161)</name>
    <dbReference type="NCBI Taxonomy" id="1328760"/>
    <lineage>
        <taxon>Eukaryota</taxon>
        <taxon>Fungi</taxon>
        <taxon>Dikarya</taxon>
        <taxon>Ascomycota</taxon>
        <taxon>Pezizomycotina</taxon>
        <taxon>Xylonomycetes</taxon>
        <taxon>Xylonales</taxon>
        <taxon>Xylonaceae</taxon>
        <taxon>Xylona</taxon>
    </lineage>
</organism>
<dbReference type="GeneID" id="28898517"/>
<evidence type="ECO:0000256" key="3">
    <source>
        <dbReference type="ARBA" id="ARBA00022989"/>
    </source>
</evidence>
<feature type="region of interest" description="Disordered" evidence="5">
    <location>
        <begin position="451"/>
        <end position="501"/>
    </location>
</feature>
<evidence type="ECO:0000256" key="6">
    <source>
        <dbReference type="SAM" id="Phobius"/>
    </source>
</evidence>
<dbReference type="GO" id="GO:0000287">
    <property type="term" value="F:magnesium ion binding"/>
    <property type="evidence" value="ECO:0007669"/>
    <property type="project" value="TreeGrafter"/>
</dbReference>
<feature type="compositionally biased region" description="Low complexity" evidence="5">
    <location>
        <begin position="451"/>
        <end position="463"/>
    </location>
</feature>
<keyword evidence="2 6" id="KW-0812">Transmembrane</keyword>
<dbReference type="OrthoDB" id="5430750at2759"/>
<dbReference type="GO" id="GO:0015087">
    <property type="term" value="F:cobalt ion transmembrane transporter activity"/>
    <property type="evidence" value="ECO:0007669"/>
    <property type="project" value="TreeGrafter"/>
</dbReference>
<dbReference type="AlphaFoldDB" id="A0A164ZVI4"/>
<accession>A0A164ZVI4</accession>
<sequence length="759" mass="85196">MAIKEKTGTEPYWKRKRLTPDKLQIEDIVLREPSPGRPALLEVHEQVDLQLDTHQLAREEEKERVHARDWPDRTPLEISRLEMLRKEYGWMKHLRVTEPKDNWKCRWIHISSTLPEYLAGVLAALSEDQRLAIQRLSMLDQTIFQNEKFSRHGKYFSPFFKPLNVPSDVEDDPATPLLLCVPFMDWSDVTSDARIPRFQVDPLENIQSVKASSHPVRSILQHYYRLEDTTDRERKQVFSRSQPWAKDHLMTARVGRWYGRKDRDFYPTGLVVDEMWILLIDPGHIVSFSTNQSWKPRMIPHQLSTRIREVSFKTVRNNFSLSKQQDTYDALTHMVTCMHGAFGLLHWSFWQDFLLCLTDRFAQYLNHLQFRLYRAPSSKLVMDILQIQDELNIILKLMHSQRRLCTDLQSYLSTSYSHLSRSSTASRLSQTYPVSGSIIHAAHLRNLDSRTSSLNSRNNSLASHPPTHGTDSLPATSSPAAAYIPSTPDPVPAAASVPPTPSCPSTPIHTHGHIYTPFDSNPLPHAHTALTNPIIHLTELLDRELADLADLRESSGQLVNRTIQLVNMRQEDHGKAILVFTVVTLIFLPLSFVTSYFGMNTSDIRDMAAGQGIFWAVAGTVTLLVVASSLFVAFYGVKVWERFLVSRHEGKGDSRAGLGDLVEGRSVSWAIGVPTSTAATTTAARPGALPVAKDAARFQSPASGAGTLGVGGETPVGGLNAILRDEGGGSEAQEAAERGQVFAGGIGEKMPRVKWRGTL</sequence>
<protein>
    <recommendedName>
        <fullName evidence="9">Cora-domain-containing protein</fullName>
    </recommendedName>
</protein>